<keyword evidence="3" id="KW-1185">Reference proteome</keyword>
<dbReference type="EMBL" id="OW152823">
    <property type="protein sequence ID" value="CAH2039785.1"/>
    <property type="molecule type" value="Genomic_DNA"/>
</dbReference>
<evidence type="ECO:0000313" key="2">
    <source>
        <dbReference type="EMBL" id="CAH2039785.1"/>
    </source>
</evidence>
<protein>
    <submittedName>
        <fullName evidence="2">Uncharacterized protein</fullName>
    </submittedName>
</protein>
<evidence type="ECO:0000313" key="3">
    <source>
        <dbReference type="Proteomes" id="UP000837857"/>
    </source>
</evidence>
<gene>
    <name evidence="2" type="ORF">IPOD504_LOCUS1983</name>
</gene>
<sequence>MGAGQSACHGRNGLSRAGGGGRARAGATGPWENQASAPPPRAPIGRIDPPRAPPAPINTTAPRASPHSSAIARPRRTRPAFTFPDQCSCSVTREDESHNGDVRDRRLGASYRRWPGAEASRRRER</sequence>
<proteinExistence type="predicted"/>
<organism evidence="2 3">
    <name type="scientific">Iphiclides podalirius</name>
    <name type="common">scarce swallowtail</name>
    <dbReference type="NCBI Taxonomy" id="110791"/>
    <lineage>
        <taxon>Eukaryota</taxon>
        <taxon>Metazoa</taxon>
        <taxon>Ecdysozoa</taxon>
        <taxon>Arthropoda</taxon>
        <taxon>Hexapoda</taxon>
        <taxon>Insecta</taxon>
        <taxon>Pterygota</taxon>
        <taxon>Neoptera</taxon>
        <taxon>Endopterygota</taxon>
        <taxon>Lepidoptera</taxon>
        <taxon>Glossata</taxon>
        <taxon>Ditrysia</taxon>
        <taxon>Papilionoidea</taxon>
        <taxon>Papilionidae</taxon>
        <taxon>Papilioninae</taxon>
        <taxon>Iphiclides</taxon>
    </lineage>
</organism>
<reference evidence="2" key="1">
    <citation type="submission" date="2022-03" db="EMBL/GenBank/DDBJ databases">
        <authorList>
            <person name="Martin H S."/>
        </authorList>
    </citation>
    <scope>NUCLEOTIDE SEQUENCE</scope>
</reference>
<accession>A0ABN8HTA5</accession>
<feature type="compositionally biased region" description="Basic and acidic residues" evidence="1">
    <location>
        <begin position="92"/>
        <end position="107"/>
    </location>
</feature>
<name>A0ABN8HTA5_9NEOP</name>
<feature type="non-terminal residue" evidence="2">
    <location>
        <position position="125"/>
    </location>
</feature>
<evidence type="ECO:0000256" key="1">
    <source>
        <dbReference type="SAM" id="MobiDB-lite"/>
    </source>
</evidence>
<dbReference type="Proteomes" id="UP000837857">
    <property type="component" value="Chromosome 11"/>
</dbReference>
<feature type="region of interest" description="Disordered" evidence="1">
    <location>
        <begin position="1"/>
        <end position="125"/>
    </location>
</feature>